<evidence type="ECO:0000313" key="2">
    <source>
        <dbReference type="Proteomes" id="UP000269221"/>
    </source>
</evidence>
<dbReference type="Proteomes" id="UP000269221">
    <property type="component" value="Unassembled WGS sequence"/>
</dbReference>
<dbReference type="EMBL" id="QRBI01000104">
    <property type="protein sequence ID" value="RMC15972.1"/>
    <property type="molecule type" value="Genomic_DNA"/>
</dbReference>
<reference evidence="1 2" key="1">
    <citation type="submission" date="2018-07" db="EMBL/GenBank/DDBJ databases">
        <title>A high quality draft genome assembly of the barn swallow (H. rustica rustica).</title>
        <authorList>
            <person name="Formenti G."/>
            <person name="Chiara M."/>
            <person name="Poveda L."/>
            <person name="Francoijs K.-J."/>
            <person name="Bonisoli-Alquati A."/>
            <person name="Canova L."/>
            <person name="Gianfranceschi L."/>
            <person name="Horner D.S."/>
            <person name="Saino N."/>
        </authorList>
    </citation>
    <scope>NUCLEOTIDE SEQUENCE [LARGE SCALE GENOMIC DNA]</scope>
    <source>
        <strain evidence="1">Chelidonia</strain>
        <tissue evidence="1">Blood</tissue>
    </source>
</reference>
<dbReference type="AlphaFoldDB" id="A0A3M0KRP9"/>
<protein>
    <submittedName>
        <fullName evidence="1">Uncharacterized protein</fullName>
    </submittedName>
</protein>
<keyword evidence="2" id="KW-1185">Reference proteome</keyword>
<dbReference type="STRING" id="333673.A0A3M0KRP9"/>
<name>A0A3M0KRP9_HIRRU</name>
<accession>A0A3M0KRP9</accession>
<proteinExistence type="predicted"/>
<sequence length="104" mass="12300">MEQIHLVVARHLCYTDYEIKCALSRFSDATKLSSAVDTLDRWNAIQRGLDKLEKWAYENLMRFHKATCKTLLFFWGNPRHEYRLGEEVIEISPGKKDLRLLLDE</sequence>
<comment type="caution">
    <text evidence="1">The sequence shown here is derived from an EMBL/GenBank/DDBJ whole genome shotgun (WGS) entry which is preliminary data.</text>
</comment>
<gene>
    <name evidence="1" type="ORF">DUI87_08179</name>
</gene>
<evidence type="ECO:0000313" key="1">
    <source>
        <dbReference type="EMBL" id="RMC15972.1"/>
    </source>
</evidence>
<organism evidence="1 2">
    <name type="scientific">Hirundo rustica rustica</name>
    <dbReference type="NCBI Taxonomy" id="333673"/>
    <lineage>
        <taxon>Eukaryota</taxon>
        <taxon>Metazoa</taxon>
        <taxon>Chordata</taxon>
        <taxon>Craniata</taxon>
        <taxon>Vertebrata</taxon>
        <taxon>Euteleostomi</taxon>
        <taxon>Archelosauria</taxon>
        <taxon>Archosauria</taxon>
        <taxon>Dinosauria</taxon>
        <taxon>Saurischia</taxon>
        <taxon>Theropoda</taxon>
        <taxon>Coelurosauria</taxon>
        <taxon>Aves</taxon>
        <taxon>Neognathae</taxon>
        <taxon>Neoaves</taxon>
        <taxon>Telluraves</taxon>
        <taxon>Australaves</taxon>
        <taxon>Passeriformes</taxon>
        <taxon>Sylvioidea</taxon>
        <taxon>Hirundinidae</taxon>
        <taxon>Hirundo</taxon>
    </lineage>
</organism>
<dbReference type="OrthoDB" id="9396613at2759"/>